<dbReference type="EMBL" id="KZ857410">
    <property type="protein sequence ID" value="RDX48730.1"/>
    <property type="molecule type" value="Genomic_DNA"/>
</dbReference>
<dbReference type="AlphaFoldDB" id="A0A371D886"/>
<dbReference type="OrthoDB" id="2743820at2759"/>
<organism evidence="1 2">
    <name type="scientific">Lentinus brumalis</name>
    <dbReference type="NCBI Taxonomy" id="2498619"/>
    <lineage>
        <taxon>Eukaryota</taxon>
        <taxon>Fungi</taxon>
        <taxon>Dikarya</taxon>
        <taxon>Basidiomycota</taxon>
        <taxon>Agaricomycotina</taxon>
        <taxon>Agaricomycetes</taxon>
        <taxon>Polyporales</taxon>
        <taxon>Polyporaceae</taxon>
        <taxon>Lentinus</taxon>
    </lineage>
</organism>
<keyword evidence="2" id="KW-1185">Reference proteome</keyword>
<dbReference type="InterPro" id="IPR032675">
    <property type="entry name" value="LRR_dom_sf"/>
</dbReference>
<evidence type="ECO:0000313" key="1">
    <source>
        <dbReference type="EMBL" id="RDX48730.1"/>
    </source>
</evidence>
<sequence length="523" mass="58742">MDASRSSRSVGYRACHDALMCQDILEEISNFVAQEADPDAETSQCLACLARVCKIFNVTFDKMLWASLPSVGPLLRLLSHLRPVVACESYWSLEYGERVSPEDWARFLRRASMVRKLTWRQEHVSPSVWACIPKQAAGQILLPRMRELNWRFDRPESIVPELSLLISPCLERLALEFSLGVTEPRDISERVRSMVETVVSRAPDLAGLHLTTNSLPLYHLSRHLPPISMLHRLSELSLLETLYTADFDMLRMLSSLKTLTKLVVGADLPRDPLPDLRGFRVLEQLHVMSHPSAEKILELLAMVSSPKLLNVAFNDNAQRSERYVVSLWGPQDFLAVCDELARRFSMLEHIEIAVRTKDVESLDLAIARLASLRSLKKVDIRATERPRAANPMVSVSDALFAPLAAGWPHLVYFRLSVTRSIGCVTPGVLVKVADGCPQLRELHMPRLDVTAATVGDVRMFPTRKHPLAVLCVQHAHIADDQGCAGIVDGLFPFLNIEESSGYHAGDEWKRMVRVLTVVQLLRS</sequence>
<reference evidence="1 2" key="1">
    <citation type="journal article" date="2018" name="Biotechnol. Biofuels">
        <title>Integrative visual omics of the white-rot fungus Polyporus brumalis exposes the biotechnological potential of its oxidative enzymes for delignifying raw plant biomass.</title>
        <authorList>
            <person name="Miyauchi S."/>
            <person name="Rancon A."/>
            <person name="Drula E."/>
            <person name="Hage H."/>
            <person name="Chaduli D."/>
            <person name="Favel A."/>
            <person name="Grisel S."/>
            <person name="Henrissat B."/>
            <person name="Herpoel-Gimbert I."/>
            <person name="Ruiz-Duenas F.J."/>
            <person name="Chevret D."/>
            <person name="Hainaut M."/>
            <person name="Lin J."/>
            <person name="Wang M."/>
            <person name="Pangilinan J."/>
            <person name="Lipzen A."/>
            <person name="Lesage-Meessen L."/>
            <person name="Navarro D."/>
            <person name="Riley R."/>
            <person name="Grigoriev I.V."/>
            <person name="Zhou S."/>
            <person name="Raouche S."/>
            <person name="Rosso M.N."/>
        </authorList>
    </citation>
    <scope>NUCLEOTIDE SEQUENCE [LARGE SCALE GENOMIC DNA]</scope>
    <source>
        <strain evidence="1 2">BRFM 1820</strain>
    </source>
</reference>
<dbReference type="SUPFAM" id="SSF52047">
    <property type="entry name" value="RNI-like"/>
    <property type="match status" value="1"/>
</dbReference>
<protein>
    <recommendedName>
        <fullName evidence="3">F-box domain-containing protein</fullName>
    </recommendedName>
</protein>
<evidence type="ECO:0000313" key="2">
    <source>
        <dbReference type="Proteomes" id="UP000256964"/>
    </source>
</evidence>
<dbReference type="Gene3D" id="3.80.10.10">
    <property type="entry name" value="Ribonuclease Inhibitor"/>
    <property type="match status" value="1"/>
</dbReference>
<dbReference type="Proteomes" id="UP000256964">
    <property type="component" value="Unassembled WGS sequence"/>
</dbReference>
<proteinExistence type="predicted"/>
<accession>A0A371D886</accession>
<name>A0A371D886_9APHY</name>
<evidence type="ECO:0008006" key="3">
    <source>
        <dbReference type="Google" id="ProtNLM"/>
    </source>
</evidence>
<gene>
    <name evidence="1" type="ORF">OH76DRAFT_652393</name>
</gene>